<dbReference type="InterPro" id="IPR043461">
    <property type="entry name" value="LpxH-like"/>
</dbReference>
<protein>
    <submittedName>
        <fullName evidence="10">Metallophosphoesterase</fullName>
    </submittedName>
</protein>
<dbReference type="Gene3D" id="3.60.21.10">
    <property type="match status" value="1"/>
</dbReference>
<dbReference type="Gene3D" id="2.60.40.1220">
    <property type="match status" value="1"/>
</dbReference>
<keyword evidence="2" id="KW-0997">Cell inner membrane</keyword>
<dbReference type="GO" id="GO:0009245">
    <property type="term" value="P:lipid A biosynthetic process"/>
    <property type="evidence" value="ECO:0007669"/>
    <property type="project" value="TreeGrafter"/>
</dbReference>
<dbReference type="InterPro" id="IPR029052">
    <property type="entry name" value="Metallo-depent_PP-like"/>
</dbReference>
<keyword evidence="7" id="KW-0812">Transmembrane</keyword>
<keyword evidence="11" id="KW-1185">Reference proteome</keyword>
<evidence type="ECO:0000256" key="1">
    <source>
        <dbReference type="ARBA" id="ARBA00022475"/>
    </source>
</evidence>
<dbReference type="OrthoDB" id="932843at2"/>
<dbReference type="GO" id="GO:0046872">
    <property type="term" value="F:metal ion binding"/>
    <property type="evidence" value="ECO:0007669"/>
    <property type="project" value="UniProtKB-KW"/>
</dbReference>
<accession>A0A923HRL8</accession>
<keyword evidence="1" id="KW-1003">Cell membrane</keyword>
<evidence type="ECO:0000256" key="3">
    <source>
        <dbReference type="ARBA" id="ARBA00022723"/>
    </source>
</evidence>
<dbReference type="GO" id="GO:0016020">
    <property type="term" value="C:membrane"/>
    <property type="evidence" value="ECO:0007669"/>
    <property type="project" value="GOC"/>
</dbReference>
<reference evidence="10" key="2">
    <citation type="submission" date="2020-10" db="EMBL/GenBank/DDBJ databases">
        <title>Comparative genomics of the Acetobacterium genus.</title>
        <authorList>
            <person name="Marshall C."/>
            <person name="May H."/>
            <person name="Norman S."/>
        </authorList>
    </citation>
    <scope>NUCLEOTIDE SEQUENCE</scope>
    <source>
        <strain evidence="10">DER-2019</strain>
    </source>
</reference>
<feature type="domain" description="SbsA Ig-like" evidence="9">
    <location>
        <begin position="44"/>
        <end position="149"/>
    </location>
</feature>
<dbReference type="InterPro" id="IPR014755">
    <property type="entry name" value="Cu-Rt/internalin_Ig-like"/>
</dbReference>
<keyword evidence="6" id="KW-0464">Manganese</keyword>
<reference evidence="10" key="1">
    <citation type="submission" date="2019-10" db="EMBL/GenBank/DDBJ databases">
        <authorList>
            <person name="Ross D.E."/>
            <person name="Gulliver D."/>
        </authorList>
    </citation>
    <scope>NUCLEOTIDE SEQUENCE</scope>
    <source>
        <strain evidence="10">DER-2019</strain>
    </source>
</reference>
<dbReference type="AlphaFoldDB" id="A0A923HRL8"/>
<keyword evidence="5 7" id="KW-0472">Membrane</keyword>
<evidence type="ECO:0000259" key="8">
    <source>
        <dbReference type="Pfam" id="PF00149"/>
    </source>
</evidence>
<proteinExistence type="predicted"/>
<dbReference type="SUPFAM" id="SSF56300">
    <property type="entry name" value="Metallo-dependent phosphatases"/>
    <property type="match status" value="1"/>
</dbReference>
<evidence type="ECO:0000313" key="10">
    <source>
        <dbReference type="EMBL" id="MBC3887459.1"/>
    </source>
</evidence>
<name>A0A923HRL8_9FIRM</name>
<evidence type="ECO:0000256" key="7">
    <source>
        <dbReference type="SAM" id="Phobius"/>
    </source>
</evidence>
<evidence type="ECO:0000256" key="6">
    <source>
        <dbReference type="ARBA" id="ARBA00023211"/>
    </source>
</evidence>
<feature type="transmembrane region" description="Helical" evidence="7">
    <location>
        <begin position="16"/>
        <end position="34"/>
    </location>
</feature>
<dbReference type="InterPro" id="IPR004843">
    <property type="entry name" value="Calcineurin-like_PHP"/>
</dbReference>
<feature type="domain" description="Calcineurin-like phosphoesterase" evidence="8">
    <location>
        <begin position="170"/>
        <end position="317"/>
    </location>
</feature>
<dbReference type="InterPro" id="IPR032812">
    <property type="entry name" value="SbsA_Ig"/>
</dbReference>
<keyword evidence="4" id="KW-0732">Signal</keyword>
<dbReference type="Pfam" id="PF13205">
    <property type="entry name" value="Big_5"/>
    <property type="match status" value="1"/>
</dbReference>
<evidence type="ECO:0000256" key="4">
    <source>
        <dbReference type="ARBA" id="ARBA00022729"/>
    </source>
</evidence>
<dbReference type="Proteomes" id="UP000616595">
    <property type="component" value="Unassembled WGS sequence"/>
</dbReference>
<dbReference type="GO" id="GO:0008758">
    <property type="term" value="F:UDP-2,3-diacylglucosamine hydrolase activity"/>
    <property type="evidence" value="ECO:0007669"/>
    <property type="project" value="TreeGrafter"/>
</dbReference>
<evidence type="ECO:0000256" key="5">
    <source>
        <dbReference type="ARBA" id="ARBA00023136"/>
    </source>
</evidence>
<evidence type="ECO:0000259" key="9">
    <source>
        <dbReference type="Pfam" id="PF13205"/>
    </source>
</evidence>
<evidence type="ECO:0000256" key="2">
    <source>
        <dbReference type="ARBA" id="ARBA00022519"/>
    </source>
</evidence>
<dbReference type="EMBL" id="WJBD01000003">
    <property type="protein sequence ID" value="MBC3887459.1"/>
    <property type="molecule type" value="Genomic_DNA"/>
</dbReference>
<keyword evidence="7" id="KW-1133">Transmembrane helix</keyword>
<organism evidence="10 11">
    <name type="scientific">Acetobacterium paludosum</name>
    <dbReference type="NCBI Taxonomy" id="52693"/>
    <lineage>
        <taxon>Bacteria</taxon>
        <taxon>Bacillati</taxon>
        <taxon>Bacillota</taxon>
        <taxon>Clostridia</taxon>
        <taxon>Eubacteriales</taxon>
        <taxon>Eubacteriaceae</taxon>
        <taxon>Acetobacterium</taxon>
    </lineage>
</organism>
<dbReference type="PANTHER" id="PTHR34990">
    <property type="entry name" value="UDP-2,3-DIACYLGLUCOSAMINE HYDROLASE-RELATED"/>
    <property type="match status" value="1"/>
</dbReference>
<keyword evidence="3" id="KW-0479">Metal-binding</keyword>
<comment type="caution">
    <text evidence="10">The sequence shown here is derived from an EMBL/GenBank/DDBJ whole genome shotgun (WGS) entry which is preliminary data.</text>
</comment>
<evidence type="ECO:0000313" key="11">
    <source>
        <dbReference type="Proteomes" id="UP000616595"/>
    </source>
</evidence>
<gene>
    <name evidence="10" type="ORF">GH810_03960</name>
</gene>
<dbReference type="Pfam" id="PF00149">
    <property type="entry name" value="Metallophos"/>
    <property type="match status" value="1"/>
</dbReference>
<sequence length="564" mass="61814">MRKGGGDMILNEKKKLLLIVGVVVLVTLALMLWSPKQPGIMTVKPNIATTEDPDNPTLNDTVTTISLTFTEKIDPTTIADAVKLYRIDGNGNTVEEPGVIKIDAADPKVIDINNKAMTALTQGEEYQISISRDLKAKSGSSLASNFVGYFATNYQLNLAGNKDLNNERTQIVVISDIHLGIDDRYTETLANRQPLVDYLNQVKASPNVKELVIAGDFLDFWMLPMDYIMPDSQSAFYDAVAANNQTVVDAINAIIQGGEIKVTYIPGNHDLLATDADIARIFPGINQARDSMLGLGSYVTGTNSEIVIEHGHRYDLYSAPDPISNREITQNGTSILPPAYFYARIGSSAVAEGYPKTTNTFPDLKVDKDDANQLNIYRYAQVWKALLSAIPIKESYADPVIKTNVDGYTQTYAVDDLLPHQNDDGTLSMNLYKDIQSTWDERQSINGVKVNIPVADAVAKSADSAFIDSQAQTQIFDTDPTKRIVVFGHTHHARIAPMTNLAGQKTIYANSGTWIDHAPGNPSMTFVVISPQKADSAIETVNLYQYAKDQTITQWADGQAITNP</sequence>